<keyword evidence="2" id="KW-1185">Reference proteome</keyword>
<dbReference type="EMBL" id="KN882023">
    <property type="protein sequence ID" value="KIY46766.1"/>
    <property type="molecule type" value="Genomic_DNA"/>
</dbReference>
<dbReference type="GO" id="GO:0004519">
    <property type="term" value="F:endonuclease activity"/>
    <property type="evidence" value="ECO:0007669"/>
    <property type="project" value="InterPro"/>
</dbReference>
<dbReference type="GO" id="GO:0000470">
    <property type="term" value="P:maturation of LSU-rRNA"/>
    <property type="evidence" value="ECO:0007669"/>
    <property type="project" value="TreeGrafter"/>
</dbReference>
<evidence type="ECO:0000313" key="2">
    <source>
        <dbReference type="Proteomes" id="UP000054144"/>
    </source>
</evidence>
<dbReference type="GO" id="GO:0000460">
    <property type="term" value="P:maturation of 5.8S rRNA"/>
    <property type="evidence" value="ECO:0007669"/>
    <property type="project" value="TreeGrafter"/>
</dbReference>
<dbReference type="Pfam" id="PF04031">
    <property type="entry name" value="Las1"/>
    <property type="match status" value="1"/>
</dbReference>
<evidence type="ECO:0000313" key="1">
    <source>
        <dbReference type="EMBL" id="KIY46766.1"/>
    </source>
</evidence>
<accession>A0A0D7A9Z2</accession>
<reference evidence="1 2" key="1">
    <citation type="journal article" date="2015" name="Fungal Genet. Biol.">
        <title>Evolution of novel wood decay mechanisms in Agaricales revealed by the genome sequences of Fistulina hepatica and Cylindrobasidium torrendii.</title>
        <authorList>
            <person name="Floudas D."/>
            <person name="Held B.W."/>
            <person name="Riley R."/>
            <person name="Nagy L.G."/>
            <person name="Koehler G."/>
            <person name="Ransdell A.S."/>
            <person name="Younus H."/>
            <person name="Chow J."/>
            <person name="Chiniquy J."/>
            <person name="Lipzen A."/>
            <person name="Tritt A."/>
            <person name="Sun H."/>
            <person name="Haridas S."/>
            <person name="LaButti K."/>
            <person name="Ohm R.A."/>
            <person name="Kues U."/>
            <person name="Blanchette R.A."/>
            <person name="Grigoriev I.V."/>
            <person name="Minto R.E."/>
            <person name="Hibbett D.S."/>
        </authorList>
    </citation>
    <scope>NUCLEOTIDE SEQUENCE [LARGE SCALE GENOMIC DNA]</scope>
    <source>
        <strain evidence="1 2">ATCC 64428</strain>
    </source>
</reference>
<dbReference type="PANTHER" id="PTHR15002">
    <property type="entry name" value="RIBOSOMAL BIOGENESIS PROTEIN LAS1L"/>
    <property type="match status" value="1"/>
</dbReference>
<feature type="non-terminal residue" evidence="1">
    <location>
        <position position="417"/>
    </location>
</feature>
<organism evidence="1 2">
    <name type="scientific">Fistulina hepatica ATCC 64428</name>
    <dbReference type="NCBI Taxonomy" id="1128425"/>
    <lineage>
        <taxon>Eukaryota</taxon>
        <taxon>Fungi</taxon>
        <taxon>Dikarya</taxon>
        <taxon>Basidiomycota</taxon>
        <taxon>Agaricomycotina</taxon>
        <taxon>Agaricomycetes</taxon>
        <taxon>Agaricomycetidae</taxon>
        <taxon>Agaricales</taxon>
        <taxon>Fistulinaceae</taxon>
        <taxon>Fistulina</taxon>
    </lineage>
</organism>
<proteinExistence type="predicted"/>
<dbReference type="InterPro" id="IPR007174">
    <property type="entry name" value="Las1"/>
</dbReference>
<dbReference type="GO" id="GO:0030687">
    <property type="term" value="C:preribosome, large subunit precursor"/>
    <property type="evidence" value="ECO:0007669"/>
    <property type="project" value="TreeGrafter"/>
</dbReference>
<dbReference type="PANTHER" id="PTHR15002:SF0">
    <property type="entry name" value="RIBOSOMAL BIOGENESIS PROTEIN LAS1L"/>
    <property type="match status" value="1"/>
</dbReference>
<sequence>MRLPRRVPWASVSELEQICAWIYDDPNDVVTKTLAINRLSAWRNITSLPHALESVLSLLSVILHDTVEKRGGYHQMALPLRQSYATAIIRLVNGLVDPLQSGAYARPIASIAAQLGLPSYLVELRHAATHEDLPSLEILREAATQSLTWLLHNYLIPTIAPASSPSVEIAPLTSVTPMLKKYKALVKTVIRDESLKVKSKHVLCKACRDIERWISEAMVVAGGTVGEYEWADRSNNDELDGKEHWALERLCDALLQKGALVPLSKKKRVPSASSFEPPALAVEIWEGLLRDVQGHHPGFAYVLSSRIVRQLTSETNDDPSYNACLARWAFWVVHHLRVQDDEDGPGDLIASLILSMGPAQSSQAGNRSAVLQLLQALCDEDPLLRPVVDLISRPASLGPWSGDDMTVMEERLRLLSE</sequence>
<name>A0A0D7A9Z2_9AGAR</name>
<gene>
    <name evidence="1" type="ORF">FISHEDRAFT_25324</name>
</gene>
<dbReference type="AlphaFoldDB" id="A0A0D7A9Z2"/>
<dbReference type="Proteomes" id="UP000054144">
    <property type="component" value="Unassembled WGS sequence"/>
</dbReference>
<dbReference type="GO" id="GO:0090730">
    <property type="term" value="C:Las1 complex"/>
    <property type="evidence" value="ECO:0007669"/>
    <property type="project" value="InterPro"/>
</dbReference>
<protein>
    <submittedName>
        <fullName evidence="1">Las1-domain-containing protein</fullName>
    </submittedName>
</protein>
<dbReference type="OrthoDB" id="10263222at2759"/>